<dbReference type="InterPro" id="IPR027477">
    <property type="entry name" value="Succ_DH/fumarate_Rdtase_cat_sf"/>
</dbReference>
<evidence type="ECO:0000256" key="1">
    <source>
        <dbReference type="ARBA" id="ARBA00001974"/>
    </source>
</evidence>
<sequence length="659" mass="73438">MLPWGGKTIAVPVNRSHTLVVGSGAASLCCAERLRRQGVEDLIIITDNFLGGTSRNTGSDKQTYYKLADAGHAPDSPYAMAQSLAAGGCMHGDIALVEAQNSLNSFYHLVSLGVDFPHNPYGGYTGYKTDHDPLTRGVSLGPYTSKAMTEALAKEVERLDIPVLDHREVLLVLTDEDRAVGVLALNKRNLDNEVFGLEIYLADNTVLGVGGPGGLYETSVYPSMHRGGIGMALEAGAEAVNLTESQFGIASVKFRWNLSGSYQQVMPCYYSTDGEGNDRQFFLSQYFDSMQSLCHAIFLKGYQWPFDPQKIQNQGSSLIDLLVYIEREIKGRRVFMDFRINPEGPKESFSLKDQNSEVQEYLQSSRADGDTPIERLRQINEPAILLYKDHGIDLTSEALEIAVCAQHNNGGLSGDIWWESTNIKRLFPVGEVNGTHGIYRPGGSALNSGQVGALRASIKIARSYREPVLDEEALREGVLLKVKQWLERIEALMNNSTGIDVFQYRREFQKRMTLAGGFVRSLDSAKKAEAEAKEQVNSFTTQKLLNREQIPFALKNRQLALAQVYYLSAIRHYLEEKGGSRGSFLVLDKSGSESHPLLSSSWNFKESNTDLNQYIQVLKNSSSGDIEFQFVPCRALPSEEFWFETMWKDYRENAYLKAK</sequence>
<evidence type="ECO:0000259" key="4">
    <source>
        <dbReference type="Pfam" id="PF00890"/>
    </source>
</evidence>
<evidence type="ECO:0000313" key="5">
    <source>
        <dbReference type="EMBL" id="QEN09919.1"/>
    </source>
</evidence>
<dbReference type="Gene3D" id="3.50.50.60">
    <property type="entry name" value="FAD/NAD(P)-binding domain"/>
    <property type="match status" value="2"/>
</dbReference>
<dbReference type="GO" id="GO:0050660">
    <property type="term" value="F:flavin adenine dinucleotide binding"/>
    <property type="evidence" value="ECO:0007669"/>
    <property type="project" value="TreeGrafter"/>
</dbReference>
<comment type="cofactor">
    <cofactor evidence="1">
        <name>FAD</name>
        <dbReference type="ChEBI" id="CHEBI:57692"/>
    </cofactor>
</comment>
<keyword evidence="2" id="KW-0285">Flavoprotein</keyword>
<evidence type="ECO:0000256" key="2">
    <source>
        <dbReference type="ARBA" id="ARBA00022630"/>
    </source>
</evidence>
<name>A0A5C1QRS4_9SPIO</name>
<dbReference type="AlphaFoldDB" id="A0A5C1QRS4"/>
<dbReference type="InterPro" id="IPR036188">
    <property type="entry name" value="FAD/NAD-bd_sf"/>
</dbReference>
<gene>
    <name evidence="5" type="ORF">EXM22_12390</name>
</gene>
<dbReference type="GO" id="GO:0005886">
    <property type="term" value="C:plasma membrane"/>
    <property type="evidence" value="ECO:0007669"/>
    <property type="project" value="TreeGrafter"/>
</dbReference>
<proteinExistence type="predicted"/>
<reference evidence="5 6" key="1">
    <citation type="submission" date="2019-02" db="EMBL/GenBank/DDBJ databases">
        <title>Complete Genome Sequence and Methylome Analysis of free living Spirochaetas.</title>
        <authorList>
            <person name="Fomenkov A."/>
            <person name="Dubinina G."/>
            <person name="Leshcheva N."/>
            <person name="Mikheeva N."/>
            <person name="Grabovich M."/>
            <person name="Vincze T."/>
            <person name="Roberts R.J."/>
        </authorList>
    </citation>
    <scope>NUCLEOTIDE SEQUENCE [LARGE SCALE GENOMIC DNA]</scope>
    <source>
        <strain evidence="5 6">K2</strain>
    </source>
</reference>
<dbReference type="InterPro" id="IPR030664">
    <property type="entry name" value="SdhA/FrdA/AprA"/>
</dbReference>
<dbReference type="EMBL" id="CP036150">
    <property type="protein sequence ID" value="QEN09919.1"/>
    <property type="molecule type" value="Genomic_DNA"/>
</dbReference>
<keyword evidence="3" id="KW-0560">Oxidoreductase</keyword>
<feature type="domain" description="FAD-dependent oxidoreductase 2 FAD-binding" evidence="4">
    <location>
        <begin position="18"/>
        <end position="253"/>
    </location>
</feature>
<organism evidence="5 6">
    <name type="scientific">Oceanispirochaeta crateris</name>
    <dbReference type="NCBI Taxonomy" id="2518645"/>
    <lineage>
        <taxon>Bacteria</taxon>
        <taxon>Pseudomonadati</taxon>
        <taxon>Spirochaetota</taxon>
        <taxon>Spirochaetia</taxon>
        <taxon>Spirochaetales</taxon>
        <taxon>Spirochaetaceae</taxon>
        <taxon>Oceanispirochaeta</taxon>
    </lineage>
</organism>
<dbReference type="Pfam" id="PF00890">
    <property type="entry name" value="FAD_binding_2"/>
    <property type="match status" value="1"/>
</dbReference>
<dbReference type="KEGG" id="ock:EXM22_12390"/>
<accession>A0A5C1QRS4</accession>
<dbReference type="Proteomes" id="UP000324209">
    <property type="component" value="Chromosome"/>
</dbReference>
<dbReference type="InterPro" id="IPR003953">
    <property type="entry name" value="FAD-dep_OxRdtase_2_FAD-bd"/>
</dbReference>
<dbReference type="PANTHER" id="PTHR11632">
    <property type="entry name" value="SUCCINATE DEHYDROGENASE 2 FLAVOPROTEIN SUBUNIT"/>
    <property type="match status" value="1"/>
</dbReference>
<dbReference type="Gene3D" id="3.90.700.10">
    <property type="entry name" value="Succinate dehydrogenase/fumarate reductase flavoprotein, catalytic domain"/>
    <property type="match status" value="1"/>
</dbReference>
<protein>
    <submittedName>
        <fullName evidence="5">FAD-binding protein</fullName>
    </submittedName>
</protein>
<dbReference type="GO" id="GO:0000104">
    <property type="term" value="F:succinate dehydrogenase activity"/>
    <property type="evidence" value="ECO:0007669"/>
    <property type="project" value="TreeGrafter"/>
</dbReference>
<dbReference type="PANTHER" id="PTHR11632:SF51">
    <property type="entry name" value="SUCCINATE DEHYDROGENASE [UBIQUINONE] FLAVOPROTEIN SUBUNIT, MITOCHONDRIAL"/>
    <property type="match status" value="1"/>
</dbReference>
<evidence type="ECO:0000313" key="6">
    <source>
        <dbReference type="Proteomes" id="UP000324209"/>
    </source>
</evidence>
<evidence type="ECO:0000256" key="3">
    <source>
        <dbReference type="ARBA" id="ARBA00023002"/>
    </source>
</evidence>
<dbReference type="GO" id="GO:0009055">
    <property type="term" value="F:electron transfer activity"/>
    <property type="evidence" value="ECO:0007669"/>
    <property type="project" value="TreeGrafter"/>
</dbReference>
<dbReference type="OrthoDB" id="9806724at2"/>
<dbReference type="SUPFAM" id="SSF51905">
    <property type="entry name" value="FAD/NAD(P)-binding domain"/>
    <property type="match status" value="1"/>
</dbReference>
<keyword evidence="6" id="KW-1185">Reference proteome</keyword>
<dbReference type="GO" id="GO:0009061">
    <property type="term" value="P:anaerobic respiration"/>
    <property type="evidence" value="ECO:0007669"/>
    <property type="project" value="TreeGrafter"/>
</dbReference>